<name>A0A8H2J8Y8_MYCMU</name>
<sequence length="173" mass="18830">MTDNSTGQAAPDEGAALPRALAQAAGLVAQGVDPNRIYVNAKTGDVVGVCGPGSPIVTANLLPEHRDHWWTDRVGNLWQWSHRLSEWLSGPRFGGYNPRHFGPFTRYAPEQRYVEVPDSPPSELVVFTDPDGWPTKGVEFTASDEGVDAKVTLTRGQVEGLHAQLGAWLESTR</sequence>
<dbReference type="KEGG" id="mmuc:C1S78_002975"/>
<dbReference type="Proteomes" id="UP000309231">
    <property type="component" value="Chromosome"/>
</dbReference>
<dbReference type="EMBL" id="POTL01000001">
    <property type="protein sequence ID" value="TLH51458.1"/>
    <property type="molecule type" value="Genomic_DNA"/>
</dbReference>
<reference evidence="1 3" key="3">
    <citation type="journal article" date="2019" name="Sci. Rep.">
        <title>Insight into the biology of Mycobacterium mucogenicum and Mycobacterium neoaurum clade members.</title>
        <authorList>
            <person name="Behra P.R.K."/>
            <person name="Pettersson B.M.F."/>
            <person name="Ramesh M."/>
            <person name="Dasgupta S."/>
            <person name="Kirsebom L.A."/>
        </authorList>
    </citation>
    <scope>NUCLEOTIDE SEQUENCE [LARGE SCALE GENOMIC DNA]</scope>
    <source>
        <strain evidence="1 3">DSM 44124</strain>
    </source>
</reference>
<protein>
    <submittedName>
        <fullName evidence="2">Uncharacterized protein</fullName>
    </submittedName>
</protein>
<accession>A0A8H2J8Y8</accession>
<dbReference type="RefSeq" id="WP_053854575.1">
    <property type="nucleotide sequence ID" value="NZ_ANBS01000001.1"/>
</dbReference>
<evidence type="ECO:0000313" key="1">
    <source>
        <dbReference type="EMBL" id="QPG70007.1"/>
    </source>
</evidence>
<gene>
    <name evidence="1" type="ORF">C1S78_002975</name>
    <name evidence="2" type="ORF">C1S78_02990</name>
</gene>
<evidence type="ECO:0000313" key="3">
    <source>
        <dbReference type="Proteomes" id="UP000309231"/>
    </source>
</evidence>
<keyword evidence="3" id="KW-1185">Reference proteome</keyword>
<organism evidence="2">
    <name type="scientific">Mycolicibacterium mucogenicum DSM 44124</name>
    <dbReference type="NCBI Taxonomy" id="1226753"/>
    <lineage>
        <taxon>Bacteria</taxon>
        <taxon>Bacillati</taxon>
        <taxon>Actinomycetota</taxon>
        <taxon>Actinomycetes</taxon>
        <taxon>Mycobacteriales</taxon>
        <taxon>Mycobacteriaceae</taxon>
        <taxon>Mycolicibacterium</taxon>
    </lineage>
</organism>
<dbReference type="GeneID" id="76723848"/>
<evidence type="ECO:0000313" key="2">
    <source>
        <dbReference type="EMBL" id="TLH51458.1"/>
    </source>
</evidence>
<reference evidence="2" key="1">
    <citation type="submission" date="2018-01" db="EMBL/GenBank/DDBJ databases">
        <title>Comparative genomics of Mycobacterium mucogenicum and Mycobacterium neoaurum clade members emphasizing tRNA and non-coding RNA.</title>
        <authorList>
            <person name="Behra P.R.K."/>
            <person name="Pettersson B.M.F."/>
            <person name="Das S."/>
            <person name="Dasgupta S."/>
            <person name="Kirsebom L.A."/>
        </authorList>
    </citation>
    <scope>NUCLEOTIDE SEQUENCE</scope>
    <source>
        <strain evidence="2">DSM 44124</strain>
    </source>
</reference>
<proteinExistence type="predicted"/>
<reference evidence="1 3" key="2">
    <citation type="journal article" date="2019" name="BMC Evol. Biol.">
        <title>Comparative genomics of Mycobacterium mucogenicum and Mycobacterium neoaurum clade members emphasizing tRNA and non-coding RNA.</title>
        <authorList>
            <person name="Behra P.R.K."/>
            <person name="Pettersson B.M.F."/>
            <person name="Das S."/>
            <person name="Dasgupta S."/>
            <person name="Kirsebom L.A."/>
        </authorList>
    </citation>
    <scope>NUCLEOTIDE SEQUENCE [LARGE SCALE GENOMIC DNA]</scope>
    <source>
        <strain evidence="1 3">DSM 44124</strain>
    </source>
</reference>
<dbReference type="EMBL" id="CP062008">
    <property type="protein sequence ID" value="QPG70007.1"/>
    <property type="molecule type" value="Genomic_DNA"/>
</dbReference>
<dbReference type="AlphaFoldDB" id="A0A8H2J8Y8"/>